<organism evidence="2">
    <name type="scientific">Escherichia coli</name>
    <dbReference type="NCBI Taxonomy" id="562"/>
    <lineage>
        <taxon>Bacteria</taxon>
        <taxon>Pseudomonadati</taxon>
        <taxon>Pseudomonadota</taxon>
        <taxon>Gammaproteobacteria</taxon>
        <taxon>Enterobacterales</taxon>
        <taxon>Enterobacteriaceae</taxon>
        <taxon>Escherichia</taxon>
    </lineage>
</organism>
<sequence>MGDFKKRLKERAEMVRKQNASSVIRYARQFSRNNKSVEEKILSVIVR</sequence>
<evidence type="ECO:0000313" key="2">
    <source>
        <dbReference type="EMBL" id="AQX82600.1"/>
    </source>
</evidence>
<dbReference type="EMBL" id="KY515225">
    <property type="protein sequence ID" value="AQX82600.1"/>
    <property type="molecule type" value="Genomic_DNA"/>
</dbReference>
<protein>
    <submittedName>
        <fullName evidence="2">Uncharacterized protein</fullName>
    </submittedName>
</protein>
<reference evidence="2" key="1">
    <citation type="submission" date="2017-01" db="EMBL/GenBank/DDBJ databases">
        <authorList>
            <person name="Jeukens J."/>
            <person name="Freschi L."/>
            <person name="Edmond Rheault J.-G."/>
            <person name="Levesque R."/>
        </authorList>
    </citation>
    <scope>NUCLEOTIDE SEQUENCE</scope>
    <source>
        <strain evidence="1">243</strain>
        <strain evidence="2">244</strain>
        <plasmid evidence="1">AnCo1</plasmid>
        <plasmid evidence="2">AnCo2</plasmid>
    </source>
</reference>
<name>A0A1S7BG00_ECOLX</name>
<dbReference type="AlphaFoldDB" id="A0A1S7BG00"/>
<reference evidence="2" key="2">
    <citation type="submission" date="2017-03" db="EMBL/GenBank/DDBJ databases">
        <title>Genome sequences for AnCo1 and AnCo2 belong to this unpublished manuscript: Complete Genome Sequences of two phage-like plasmids encoding the CTX-M-15 Extended-Spectrum Beta-Lactamase GeneGenome sequence for AnCo3 belongs to this unpublished manuscript:AnCo3, a new member of the emerging family of phage-like plasmids.</title>
        <authorList>
            <person name="Colavecchio A."/>
            <person name="LeJeune J."/>
            <person name="Goodridge L."/>
        </authorList>
    </citation>
    <scope>NUCLEOTIDE SEQUENCE</scope>
    <source>
        <strain evidence="1">243</strain>
        <strain evidence="2">244</strain>
        <plasmid evidence="1">AnCo1</plasmid>
        <plasmid evidence="2">AnCo2</plasmid>
    </source>
</reference>
<geneLocation type="plasmid" evidence="2">
    <name>AnCo2</name>
</geneLocation>
<dbReference type="EMBL" id="KY515224">
    <property type="protein sequence ID" value="AQX82436.1"/>
    <property type="molecule type" value="Genomic_DNA"/>
</dbReference>
<geneLocation type="plasmid" evidence="1">
    <name>AnCo1</name>
</geneLocation>
<proteinExistence type="predicted"/>
<keyword evidence="2" id="KW-0614">Plasmid</keyword>
<accession>A0A1S7BG00</accession>
<evidence type="ECO:0000313" key="1">
    <source>
        <dbReference type="EMBL" id="AQX82436.1"/>
    </source>
</evidence>